<comment type="caution">
    <text evidence="5">The sequence shown here is derived from an EMBL/GenBank/DDBJ whole genome shotgun (WGS) entry which is preliminary data.</text>
</comment>
<proteinExistence type="predicted"/>
<evidence type="ECO:0000313" key="6">
    <source>
        <dbReference type="Proteomes" id="UP001596501"/>
    </source>
</evidence>
<keyword evidence="3" id="KW-0812">Transmembrane</keyword>
<name>A0ABW2QHZ4_9BURK</name>
<dbReference type="EC" id="2.7.7.65" evidence="1"/>
<keyword evidence="3" id="KW-1133">Transmembrane helix</keyword>
<organism evidence="5 6">
    <name type="scientific">Hydrogenophaga atypica</name>
    <dbReference type="NCBI Taxonomy" id="249409"/>
    <lineage>
        <taxon>Bacteria</taxon>
        <taxon>Pseudomonadati</taxon>
        <taxon>Pseudomonadota</taxon>
        <taxon>Betaproteobacteria</taxon>
        <taxon>Burkholderiales</taxon>
        <taxon>Comamonadaceae</taxon>
        <taxon>Hydrogenophaga</taxon>
    </lineage>
</organism>
<sequence length="344" mass="38446">MSLNRQHAFRKIYPLRVFGMALGGLLVSSVLYEQQAGWPLWAVMVLTCLLWPHLALLHAHFARDRHRAESLNLLVDSAIAGAWVPLMHFCLLPSVLLVMVTTFDKISTGIRGLWLRSLPVMVGTALLLTLWLRPAPQWDASLLVVLCSLPLLIAHTLAVSMSSHRLIRTVARQNHLLEELRRMDAHTGLLGREPWMQMAVECHEAFRASGQAACLMMIDIDHFKLVNDRHGHTAGDEVIRAVGLILRQSIRPSDFAGRYGGDEFAVVCPQARLDDALAIAERIKSRIEAIRVRHVPELRVTCSIGVALLRPGHTDVRDWINEADAALYHSKDGGRNQVRVVEPA</sequence>
<dbReference type="SMART" id="SM00267">
    <property type="entry name" value="GGDEF"/>
    <property type="match status" value="1"/>
</dbReference>
<dbReference type="PANTHER" id="PTHR45138:SF9">
    <property type="entry name" value="DIGUANYLATE CYCLASE DGCM-RELATED"/>
    <property type="match status" value="1"/>
</dbReference>
<evidence type="ECO:0000259" key="4">
    <source>
        <dbReference type="PROSITE" id="PS50887"/>
    </source>
</evidence>
<protein>
    <recommendedName>
        <fullName evidence="1">diguanylate cyclase</fullName>
        <ecNumber evidence="1">2.7.7.65</ecNumber>
    </recommendedName>
</protein>
<evidence type="ECO:0000256" key="1">
    <source>
        <dbReference type="ARBA" id="ARBA00012528"/>
    </source>
</evidence>
<dbReference type="GO" id="GO:0052621">
    <property type="term" value="F:diguanylate cyclase activity"/>
    <property type="evidence" value="ECO:0007669"/>
    <property type="project" value="UniProtKB-EC"/>
</dbReference>
<feature type="transmembrane region" description="Helical" evidence="3">
    <location>
        <begin position="38"/>
        <end position="61"/>
    </location>
</feature>
<keyword evidence="5" id="KW-0808">Transferase</keyword>
<keyword evidence="3" id="KW-0472">Membrane</keyword>
<dbReference type="EMBL" id="JBHTCA010000004">
    <property type="protein sequence ID" value="MFC7408876.1"/>
    <property type="molecule type" value="Genomic_DNA"/>
</dbReference>
<dbReference type="Pfam" id="PF00990">
    <property type="entry name" value="GGDEF"/>
    <property type="match status" value="1"/>
</dbReference>
<accession>A0ABW2QHZ4</accession>
<dbReference type="InterPro" id="IPR000160">
    <property type="entry name" value="GGDEF_dom"/>
</dbReference>
<dbReference type="Gene3D" id="3.30.70.270">
    <property type="match status" value="1"/>
</dbReference>
<evidence type="ECO:0000256" key="2">
    <source>
        <dbReference type="ARBA" id="ARBA00034247"/>
    </source>
</evidence>
<dbReference type="NCBIfam" id="TIGR00254">
    <property type="entry name" value="GGDEF"/>
    <property type="match status" value="1"/>
</dbReference>
<keyword evidence="5" id="KW-0548">Nucleotidyltransferase</keyword>
<reference evidence="6" key="1">
    <citation type="journal article" date="2019" name="Int. J. Syst. Evol. Microbiol.">
        <title>The Global Catalogue of Microorganisms (GCM) 10K type strain sequencing project: providing services to taxonomists for standard genome sequencing and annotation.</title>
        <authorList>
            <consortium name="The Broad Institute Genomics Platform"/>
            <consortium name="The Broad Institute Genome Sequencing Center for Infectious Disease"/>
            <person name="Wu L."/>
            <person name="Ma J."/>
        </authorList>
    </citation>
    <scope>NUCLEOTIDE SEQUENCE [LARGE SCALE GENOMIC DNA]</scope>
    <source>
        <strain evidence="6">CGMCC 1.12371</strain>
    </source>
</reference>
<feature type="transmembrane region" description="Helical" evidence="3">
    <location>
        <begin position="140"/>
        <end position="161"/>
    </location>
</feature>
<evidence type="ECO:0000313" key="5">
    <source>
        <dbReference type="EMBL" id="MFC7408876.1"/>
    </source>
</evidence>
<comment type="catalytic activity">
    <reaction evidence="2">
        <text>2 GTP = 3',3'-c-di-GMP + 2 diphosphate</text>
        <dbReference type="Rhea" id="RHEA:24898"/>
        <dbReference type="ChEBI" id="CHEBI:33019"/>
        <dbReference type="ChEBI" id="CHEBI:37565"/>
        <dbReference type="ChEBI" id="CHEBI:58805"/>
        <dbReference type="EC" id="2.7.7.65"/>
    </reaction>
</comment>
<dbReference type="Pfam" id="PF05230">
    <property type="entry name" value="MASE2"/>
    <property type="match status" value="1"/>
</dbReference>
<dbReference type="RefSeq" id="WP_382221801.1">
    <property type="nucleotide sequence ID" value="NZ_JBHTCA010000004.1"/>
</dbReference>
<dbReference type="PROSITE" id="PS50887">
    <property type="entry name" value="GGDEF"/>
    <property type="match status" value="1"/>
</dbReference>
<dbReference type="PANTHER" id="PTHR45138">
    <property type="entry name" value="REGULATORY COMPONENTS OF SENSORY TRANSDUCTION SYSTEM"/>
    <property type="match status" value="1"/>
</dbReference>
<dbReference type="CDD" id="cd01949">
    <property type="entry name" value="GGDEF"/>
    <property type="match status" value="1"/>
</dbReference>
<feature type="domain" description="GGDEF" evidence="4">
    <location>
        <begin position="211"/>
        <end position="343"/>
    </location>
</feature>
<dbReference type="InterPro" id="IPR007894">
    <property type="entry name" value="MASE2"/>
</dbReference>
<feature type="transmembrane region" description="Helical" evidence="3">
    <location>
        <begin position="113"/>
        <end position="133"/>
    </location>
</feature>
<dbReference type="InterPro" id="IPR050469">
    <property type="entry name" value="Diguanylate_Cyclase"/>
</dbReference>
<feature type="transmembrane region" description="Helical" evidence="3">
    <location>
        <begin position="12"/>
        <end position="32"/>
    </location>
</feature>
<dbReference type="InterPro" id="IPR043128">
    <property type="entry name" value="Rev_trsase/Diguanyl_cyclase"/>
</dbReference>
<feature type="transmembrane region" description="Helical" evidence="3">
    <location>
        <begin position="73"/>
        <end position="101"/>
    </location>
</feature>
<dbReference type="SUPFAM" id="SSF55073">
    <property type="entry name" value="Nucleotide cyclase"/>
    <property type="match status" value="1"/>
</dbReference>
<dbReference type="InterPro" id="IPR029787">
    <property type="entry name" value="Nucleotide_cyclase"/>
</dbReference>
<dbReference type="Proteomes" id="UP001596501">
    <property type="component" value="Unassembled WGS sequence"/>
</dbReference>
<evidence type="ECO:0000256" key="3">
    <source>
        <dbReference type="SAM" id="Phobius"/>
    </source>
</evidence>
<keyword evidence="6" id="KW-1185">Reference proteome</keyword>
<gene>
    <name evidence="5" type="ORF">ACFQPB_08390</name>
</gene>